<gene>
    <name evidence="1" type="ORF">MLD38_037144</name>
</gene>
<reference evidence="2" key="1">
    <citation type="journal article" date="2023" name="Front. Plant Sci.">
        <title>Chromosomal-level genome assembly of Melastoma candidum provides insights into trichome evolution.</title>
        <authorList>
            <person name="Zhong Y."/>
            <person name="Wu W."/>
            <person name="Sun C."/>
            <person name="Zou P."/>
            <person name="Liu Y."/>
            <person name="Dai S."/>
            <person name="Zhou R."/>
        </authorList>
    </citation>
    <scope>NUCLEOTIDE SEQUENCE [LARGE SCALE GENOMIC DNA]</scope>
</reference>
<organism evidence="1 2">
    <name type="scientific">Melastoma candidum</name>
    <dbReference type="NCBI Taxonomy" id="119954"/>
    <lineage>
        <taxon>Eukaryota</taxon>
        <taxon>Viridiplantae</taxon>
        <taxon>Streptophyta</taxon>
        <taxon>Embryophyta</taxon>
        <taxon>Tracheophyta</taxon>
        <taxon>Spermatophyta</taxon>
        <taxon>Magnoliopsida</taxon>
        <taxon>eudicotyledons</taxon>
        <taxon>Gunneridae</taxon>
        <taxon>Pentapetalae</taxon>
        <taxon>rosids</taxon>
        <taxon>malvids</taxon>
        <taxon>Myrtales</taxon>
        <taxon>Melastomataceae</taxon>
        <taxon>Melastomatoideae</taxon>
        <taxon>Melastomateae</taxon>
        <taxon>Melastoma</taxon>
    </lineage>
</organism>
<comment type="caution">
    <text evidence="1">The sequence shown here is derived from an EMBL/GenBank/DDBJ whole genome shotgun (WGS) entry which is preliminary data.</text>
</comment>
<sequence>MTKRPVKMFKNIEEAWSSLNALLAAKPTPPQPAFTSLLLAVSRLKQYQANVGFIERLHSAGLSNHLVVMNILVNSLCRTNRTNLAFSVLSRIFKIGLKPNAVTLTNLLDGLCRDGDFARAVSLVRDMTSRGDPVDGYMIGVIVKCLCRSGNSDMALEFVADSEESGCSFNNLVVYSTCVDGLCKEGRVDEALELLGVIRSKGILPDNVMYTAVIHGLC</sequence>
<name>A0ACB9LLY8_9MYRT</name>
<keyword evidence="2" id="KW-1185">Reference proteome</keyword>
<dbReference type="EMBL" id="CM042890">
    <property type="protein sequence ID" value="KAI4312324.1"/>
    <property type="molecule type" value="Genomic_DNA"/>
</dbReference>
<accession>A0ACB9LLY8</accession>
<proteinExistence type="predicted"/>
<evidence type="ECO:0000313" key="2">
    <source>
        <dbReference type="Proteomes" id="UP001057402"/>
    </source>
</evidence>
<evidence type="ECO:0000313" key="1">
    <source>
        <dbReference type="EMBL" id="KAI4312324.1"/>
    </source>
</evidence>
<protein>
    <submittedName>
        <fullName evidence="1">Uncharacterized protein</fullName>
    </submittedName>
</protein>
<dbReference type="Proteomes" id="UP001057402">
    <property type="component" value="Chromosome 11"/>
</dbReference>